<dbReference type="NCBIfam" id="TIGR01782">
    <property type="entry name" value="TonB-Xanth-Caul"/>
    <property type="match status" value="1"/>
</dbReference>
<dbReference type="PANTHER" id="PTHR40980:SF3">
    <property type="entry name" value="TONB-DEPENDENT RECEPTOR-LIKE BETA-BARREL DOMAIN-CONTAINING PROTEIN"/>
    <property type="match status" value="1"/>
</dbReference>
<evidence type="ECO:0000256" key="1">
    <source>
        <dbReference type="ARBA" id="ARBA00004442"/>
    </source>
</evidence>
<dbReference type="InterPro" id="IPR000531">
    <property type="entry name" value="Beta-barrel_TonB"/>
</dbReference>
<keyword evidence="5" id="KW-0732">Signal</keyword>
<dbReference type="PANTHER" id="PTHR40980">
    <property type="entry name" value="PLUG DOMAIN-CONTAINING PROTEIN"/>
    <property type="match status" value="1"/>
</dbReference>
<evidence type="ECO:0000256" key="2">
    <source>
        <dbReference type="ARBA" id="ARBA00023136"/>
    </source>
</evidence>
<dbReference type="Proteomes" id="UP000886188">
    <property type="component" value="Unassembled WGS sequence"/>
</dbReference>
<dbReference type="InterPro" id="IPR037066">
    <property type="entry name" value="Plug_dom_sf"/>
</dbReference>
<comment type="caution">
    <text evidence="8">The sequence shown here is derived from an EMBL/GenBank/DDBJ whole genome shotgun (WGS) entry which is preliminary data.</text>
</comment>
<organism evidence="8">
    <name type="scientific">Pseudoalteromonas prydzensis</name>
    <dbReference type="NCBI Taxonomy" id="182141"/>
    <lineage>
        <taxon>Bacteria</taxon>
        <taxon>Pseudomonadati</taxon>
        <taxon>Pseudomonadota</taxon>
        <taxon>Gammaproteobacteria</taxon>
        <taxon>Alteromonadales</taxon>
        <taxon>Pseudoalteromonadaceae</taxon>
        <taxon>Pseudoalteromonas</taxon>
    </lineage>
</organism>
<proteinExistence type="inferred from homology"/>
<evidence type="ECO:0000256" key="3">
    <source>
        <dbReference type="ARBA" id="ARBA00023237"/>
    </source>
</evidence>
<name>A0A7V1D3E8_9GAMM</name>
<dbReference type="Pfam" id="PF00593">
    <property type="entry name" value="TonB_dep_Rec_b-barrel"/>
    <property type="match status" value="1"/>
</dbReference>
<protein>
    <submittedName>
        <fullName evidence="8">TonB-dependent receptor</fullName>
    </submittedName>
</protein>
<dbReference type="RefSeq" id="WP_304185516.1">
    <property type="nucleotide sequence ID" value="NZ_DRGM01000210.1"/>
</dbReference>
<keyword evidence="2 4" id="KW-0472">Membrane</keyword>
<feature type="chain" id="PRO_5030726871" evidence="5">
    <location>
        <begin position="30"/>
        <end position="990"/>
    </location>
</feature>
<dbReference type="AlphaFoldDB" id="A0A7V1D3E8"/>
<keyword evidence="4" id="KW-0798">TonB box</keyword>
<feature type="domain" description="TonB-dependent receptor-like beta-barrel" evidence="6">
    <location>
        <begin position="473"/>
        <end position="957"/>
    </location>
</feature>
<dbReference type="Gene3D" id="2.170.130.10">
    <property type="entry name" value="TonB-dependent receptor, plug domain"/>
    <property type="match status" value="1"/>
</dbReference>
<gene>
    <name evidence="8" type="ORF">ENH88_21650</name>
</gene>
<dbReference type="SUPFAM" id="SSF56935">
    <property type="entry name" value="Porins"/>
    <property type="match status" value="1"/>
</dbReference>
<dbReference type="Pfam" id="PF07715">
    <property type="entry name" value="Plug"/>
    <property type="match status" value="1"/>
</dbReference>
<feature type="domain" description="TonB-dependent receptor plug" evidence="7">
    <location>
        <begin position="60"/>
        <end position="166"/>
    </location>
</feature>
<sequence>MASHILQKTKLATSLSLILGAATTLSTYAAEVAKQEEFEVIQVTGFKGSIKESTQLKRYSSGVVDAISAEDIGKFPDTNLAESLQRITGVSIDRSNGEGSKVTVRGFGPDYNMVTLNGRTMPAASLPAGGGAPNSRAYDFANLASESVKSVEVYKTGKASIASGGIGATININTARPLDNPGLVANVGVQAQHDTTNRVGDDVTPEISGIFSWTDEDAKFGASLTASMQQRDSSATGAFVGEWRTTEYDGTIPQAADDIVLENAPAMGQYYSMPSDLRYTIADRERTRTNAQLTLQYSPVDSLTATLDYTYSQQELFEARAEQSIWMDNYKTQLIFDDNDVKTPIYYREERRDLATRDLGLALQEQNQVNENKSLGLNLEYYFSDQLRFMFDAHSSKATSKPDAPYGSWINAGLGANVVAAQQVDFSKELPSMIIDFDDCSRANLNCSGALEQADVGTSILDANFASQESTVDEFRLQGNYVMDNASIDFGIESRSMESHSLQSLTRNTMGNWGIENPGELPDGYLDPTNFLAEFDDYDTSGSFDQGFTGSASQIGYWAAEQYGFNFAADGAFATNRTIEEDIKAAFLQYNYSNEISGMPFNLVIGARYETTDITSTANIDLPDAVAWEGNNDFNVRYGTNIDDYSLSSSYNHFLPSLDFDINVVEDVTLRASYSTTIARPTYDNLSSAATVGVPTGPSIIPGTTNAPAATGNPGLVPLESDNFDVSAEWYFTDLSYVSVGYFNKKVDNFIGLSPMTQNYYGLRDASAGPRAEAARAELEARGLAFTDANLFQMVAAMENGVAFDSMSYEEFEAAYDVLPNSDDPLMDFTAQVPTNNKDAKIDGYEFAVQHFFGESGFGLQANYTIVNGDIDFNVAADPTTTQFALVGLSDTANFIAMYENDKFQARIAYNWRDKFLNSAARYVNEPSFTEEYYQIDFNIAYNFNEKMSFFVEGLNITEQNMRQHGRYQAQLWNLEQNGARYNIGMRYNF</sequence>
<comment type="similarity">
    <text evidence="4">Belongs to the TonB-dependent receptor family.</text>
</comment>
<dbReference type="Gene3D" id="2.40.170.20">
    <property type="entry name" value="TonB-dependent receptor, beta-barrel domain"/>
    <property type="match status" value="1"/>
</dbReference>
<dbReference type="GO" id="GO:0009279">
    <property type="term" value="C:cell outer membrane"/>
    <property type="evidence" value="ECO:0007669"/>
    <property type="project" value="UniProtKB-SubCell"/>
</dbReference>
<dbReference type="InterPro" id="IPR010104">
    <property type="entry name" value="TonB_rcpt_bac"/>
</dbReference>
<evidence type="ECO:0000313" key="8">
    <source>
        <dbReference type="EMBL" id="HEA19005.1"/>
    </source>
</evidence>
<reference evidence="8" key="1">
    <citation type="journal article" date="2020" name="mSystems">
        <title>Genome- and Community-Level Interaction Insights into Carbon Utilization and Element Cycling Functions of Hydrothermarchaeota in Hydrothermal Sediment.</title>
        <authorList>
            <person name="Zhou Z."/>
            <person name="Liu Y."/>
            <person name="Xu W."/>
            <person name="Pan J."/>
            <person name="Luo Z.H."/>
            <person name="Li M."/>
        </authorList>
    </citation>
    <scope>NUCLEOTIDE SEQUENCE [LARGE SCALE GENOMIC DNA]</scope>
    <source>
        <strain evidence="8">HyVt-346</strain>
    </source>
</reference>
<keyword evidence="8" id="KW-0675">Receptor</keyword>
<comment type="subcellular location">
    <subcellularLocation>
        <location evidence="1 4">Cell outer membrane</location>
    </subcellularLocation>
</comment>
<dbReference type="EMBL" id="DRGM01000210">
    <property type="protein sequence ID" value="HEA19005.1"/>
    <property type="molecule type" value="Genomic_DNA"/>
</dbReference>
<dbReference type="InterPro" id="IPR036942">
    <property type="entry name" value="Beta-barrel_TonB_sf"/>
</dbReference>
<feature type="signal peptide" evidence="5">
    <location>
        <begin position="1"/>
        <end position="29"/>
    </location>
</feature>
<dbReference type="InterPro" id="IPR012910">
    <property type="entry name" value="Plug_dom"/>
</dbReference>
<evidence type="ECO:0000256" key="4">
    <source>
        <dbReference type="RuleBase" id="RU003357"/>
    </source>
</evidence>
<evidence type="ECO:0000259" key="7">
    <source>
        <dbReference type="Pfam" id="PF07715"/>
    </source>
</evidence>
<evidence type="ECO:0000256" key="5">
    <source>
        <dbReference type="SAM" id="SignalP"/>
    </source>
</evidence>
<evidence type="ECO:0000259" key="6">
    <source>
        <dbReference type="Pfam" id="PF00593"/>
    </source>
</evidence>
<accession>A0A7V1D3E8</accession>
<keyword evidence="3" id="KW-0998">Cell outer membrane</keyword>